<dbReference type="EMBL" id="BPVZ01000631">
    <property type="protein sequence ID" value="GKV52198.1"/>
    <property type="molecule type" value="Genomic_DNA"/>
</dbReference>
<comment type="caution">
    <text evidence="1">The sequence shown here is derived from an EMBL/GenBank/DDBJ whole genome shotgun (WGS) entry which is preliminary data.</text>
</comment>
<protein>
    <submittedName>
        <fullName evidence="1">Uncharacterized protein</fullName>
    </submittedName>
</protein>
<reference evidence="1 2" key="1">
    <citation type="journal article" date="2021" name="Commun. Biol.">
        <title>The genome of Shorea leprosula (Dipterocarpaceae) highlights the ecological relevance of drought in aseasonal tropical rainforests.</title>
        <authorList>
            <person name="Ng K.K.S."/>
            <person name="Kobayashi M.J."/>
            <person name="Fawcett J.A."/>
            <person name="Hatakeyama M."/>
            <person name="Paape T."/>
            <person name="Ng C.H."/>
            <person name="Ang C.C."/>
            <person name="Tnah L.H."/>
            <person name="Lee C.T."/>
            <person name="Nishiyama T."/>
            <person name="Sese J."/>
            <person name="O'Brien M.J."/>
            <person name="Copetti D."/>
            <person name="Mohd Noor M.I."/>
            <person name="Ong R.C."/>
            <person name="Putra M."/>
            <person name="Sireger I.Z."/>
            <person name="Indrioko S."/>
            <person name="Kosugi Y."/>
            <person name="Izuno A."/>
            <person name="Isagi Y."/>
            <person name="Lee S.L."/>
            <person name="Shimizu K.K."/>
        </authorList>
    </citation>
    <scope>NUCLEOTIDE SEQUENCE [LARGE SCALE GENOMIC DNA]</scope>
    <source>
        <strain evidence="1">214</strain>
    </source>
</reference>
<accession>A0AAV5MS13</accession>
<evidence type="ECO:0000313" key="2">
    <source>
        <dbReference type="Proteomes" id="UP001054252"/>
    </source>
</evidence>
<name>A0AAV5MS13_9ROSI</name>
<proteinExistence type="predicted"/>
<sequence>MGRSSLSYSFTRRSELLIGFTITRHSSSRRKDRICPIPNLTAESTAPISDIQLNKIAKIETSRECAVRVKRV</sequence>
<dbReference type="AlphaFoldDB" id="A0AAV5MS13"/>
<evidence type="ECO:0000313" key="1">
    <source>
        <dbReference type="EMBL" id="GKV52198.1"/>
    </source>
</evidence>
<keyword evidence="2" id="KW-1185">Reference proteome</keyword>
<gene>
    <name evidence="1" type="ORF">SLEP1_g58787</name>
</gene>
<dbReference type="Proteomes" id="UP001054252">
    <property type="component" value="Unassembled WGS sequence"/>
</dbReference>
<organism evidence="1 2">
    <name type="scientific">Rubroshorea leprosula</name>
    <dbReference type="NCBI Taxonomy" id="152421"/>
    <lineage>
        <taxon>Eukaryota</taxon>
        <taxon>Viridiplantae</taxon>
        <taxon>Streptophyta</taxon>
        <taxon>Embryophyta</taxon>
        <taxon>Tracheophyta</taxon>
        <taxon>Spermatophyta</taxon>
        <taxon>Magnoliopsida</taxon>
        <taxon>eudicotyledons</taxon>
        <taxon>Gunneridae</taxon>
        <taxon>Pentapetalae</taxon>
        <taxon>rosids</taxon>
        <taxon>malvids</taxon>
        <taxon>Malvales</taxon>
        <taxon>Dipterocarpaceae</taxon>
        <taxon>Rubroshorea</taxon>
    </lineage>
</organism>